<reference evidence="8 9" key="1">
    <citation type="submission" date="2015-01" db="EMBL/GenBank/DDBJ databases">
        <title>Evolution of Trichinella species and genotypes.</title>
        <authorList>
            <person name="Korhonen P.K."/>
            <person name="Edoardo P."/>
            <person name="Giuseppe L.R."/>
            <person name="Gasser R.B."/>
        </authorList>
    </citation>
    <scope>NUCLEOTIDE SEQUENCE [LARGE SCALE GENOMIC DNA]</scope>
    <source>
        <strain evidence="8">ISS13</strain>
    </source>
</reference>
<dbReference type="GO" id="GO:0005975">
    <property type="term" value="P:carbohydrate metabolic process"/>
    <property type="evidence" value="ECO:0007669"/>
    <property type="project" value="TreeGrafter"/>
</dbReference>
<dbReference type="PANTHER" id="PTHR11739:SF8">
    <property type="entry name" value="CITRATE SYNTHASE, MITOCHONDRIAL"/>
    <property type="match status" value="1"/>
</dbReference>
<protein>
    <recommendedName>
        <fullName evidence="7">Citrate synthase</fullName>
    </recommendedName>
</protein>
<comment type="caution">
    <text evidence="8">The sequence shown here is derived from an EMBL/GenBank/DDBJ whole genome shotgun (WGS) entry which is preliminary data.</text>
</comment>
<dbReference type="GO" id="GO:0006099">
    <property type="term" value="P:tricarboxylic acid cycle"/>
    <property type="evidence" value="ECO:0007669"/>
    <property type="project" value="UniProtKB-KW"/>
</dbReference>
<dbReference type="Pfam" id="PF00285">
    <property type="entry name" value="Citrate_synt"/>
    <property type="match status" value="1"/>
</dbReference>
<proteinExistence type="inferred from homology"/>
<evidence type="ECO:0000313" key="8">
    <source>
        <dbReference type="EMBL" id="KRY69587.1"/>
    </source>
</evidence>
<dbReference type="AlphaFoldDB" id="A0A0V1E8Q3"/>
<dbReference type="GO" id="GO:0046912">
    <property type="term" value="F:acyltransferase activity, acyl groups converted into alkyl on transfer"/>
    <property type="evidence" value="ECO:0007669"/>
    <property type="project" value="InterPro"/>
</dbReference>
<comment type="subcellular location">
    <subcellularLocation>
        <location evidence="1">Mitochondrion matrix</location>
    </subcellularLocation>
</comment>
<dbReference type="Proteomes" id="UP000054632">
    <property type="component" value="Unassembled WGS sequence"/>
</dbReference>
<evidence type="ECO:0000256" key="5">
    <source>
        <dbReference type="ARBA" id="ARBA00022532"/>
    </source>
</evidence>
<evidence type="ECO:0000256" key="7">
    <source>
        <dbReference type="RuleBase" id="RU000441"/>
    </source>
</evidence>
<gene>
    <name evidence="8" type="ORF">T4A_9810</name>
</gene>
<evidence type="ECO:0000256" key="6">
    <source>
        <dbReference type="ARBA" id="ARBA00022679"/>
    </source>
</evidence>
<dbReference type="PROSITE" id="PS00480">
    <property type="entry name" value="CITRATE_SYNTHASE"/>
    <property type="match status" value="1"/>
</dbReference>
<dbReference type="PRINTS" id="PR00143">
    <property type="entry name" value="CITRTSNTHASE"/>
</dbReference>
<comment type="pathway">
    <text evidence="2">Carbohydrate metabolism; tricarboxylic acid cycle; isocitrate from oxaloacetate: step 1/2.</text>
</comment>
<dbReference type="NCBIfam" id="NF007128">
    <property type="entry name" value="PRK09569.1"/>
    <property type="match status" value="1"/>
</dbReference>
<keyword evidence="6 7" id="KW-0808">Transferase</keyword>
<accession>A0A0V1E8Q3</accession>
<dbReference type="InterPro" id="IPR016143">
    <property type="entry name" value="Citrate_synth-like_sm_a-sub"/>
</dbReference>
<keyword evidence="5" id="KW-0816">Tricarboxylic acid cycle</keyword>
<evidence type="ECO:0000256" key="1">
    <source>
        <dbReference type="ARBA" id="ARBA00004305"/>
    </source>
</evidence>
<evidence type="ECO:0000256" key="2">
    <source>
        <dbReference type="ARBA" id="ARBA00004751"/>
    </source>
</evidence>
<name>A0A0V1E8Q3_TRIPS</name>
<evidence type="ECO:0000313" key="9">
    <source>
        <dbReference type="Proteomes" id="UP000054632"/>
    </source>
</evidence>
<dbReference type="SUPFAM" id="SSF48256">
    <property type="entry name" value="Citrate synthase"/>
    <property type="match status" value="1"/>
</dbReference>
<dbReference type="GO" id="GO:0005759">
    <property type="term" value="C:mitochondrial matrix"/>
    <property type="evidence" value="ECO:0007669"/>
    <property type="project" value="UniProtKB-SubCell"/>
</dbReference>
<evidence type="ECO:0000256" key="3">
    <source>
        <dbReference type="ARBA" id="ARBA00010566"/>
    </source>
</evidence>
<dbReference type="InterPro" id="IPR036969">
    <property type="entry name" value="Citrate_synthase_sf"/>
</dbReference>
<sequence>MILATRFCSVFPRLKVNSSVVLKCLYSVRSQTNLKEVMAEKIAEHQKTVSQFRKQYNNSVIGEVTVDMLYGGMRSIKGLLCETSLLHPESGIEFRGRSITGDIPTDKQVEAIKKEMNERAVLPEHVVKMILNFPKYLHPMSQFVSAIAALNTESKFTQALHKGVPKSSYWEYVYEDALNLIAKLTPLAAMIYQNTFKNQTTICAIDPQKDWSANFCLMLGYSDETFMNLMRLYLFLHCDHEGGNVSAHTCHLVGSALSDPYLSFSAGMAGLAGPLHGLANQEVLVFLHKVREELGMTYKTDDLKKYLLKHLESGQVIPGYGHAVLRKTDPRFLSQKQFAEKHIKNDAMVQLVWDLFDVVPEILNSLGKVKNPYPNVDAHSGVLLQHYGMTEMNFYTVLFGVSRAIGLMAQMIWSRGLGLPLERPKSMTTESLMKLVKK</sequence>
<comment type="subunit">
    <text evidence="4">Homodimer.</text>
</comment>
<comment type="similarity">
    <text evidence="3 7">Belongs to the citrate synthase family.</text>
</comment>
<dbReference type="EMBL" id="JYDR01000087">
    <property type="protein sequence ID" value="KRY69587.1"/>
    <property type="molecule type" value="Genomic_DNA"/>
</dbReference>
<dbReference type="Gene3D" id="1.10.230.10">
    <property type="entry name" value="Cytochrome P450-Terp, domain 2"/>
    <property type="match status" value="1"/>
</dbReference>
<dbReference type="Gene3D" id="1.10.580.10">
    <property type="entry name" value="Citrate Synthase, domain 1"/>
    <property type="match status" value="2"/>
</dbReference>
<dbReference type="PANTHER" id="PTHR11739">
    <property type="entry name" value="CITRATE SYNTHASE"/>
    <property type="match status" value="1"/>
</dbReference>
<organism evidence="8 9">
    <name type="scientific">Trichinella pseudospiralis</name>
    <name type="common">Parasitic roundworm</name>
    <dbReference type="NCBI Taxonomy" id="6337"/>
    <lineage>
        <taxon>Eukaryota</taxon>
        <taxon>Metazoa</taxon>
        <taxon>Ecdysozoa</taxon>
        <taxon>Nematoda</taxon>
        <taxon>Enoplea</taxon>
        <taxon>Dorylaimia</taxon>
        <taxon>Trichinellida</taxon>
        <taxon>Trichinellidae</taxon>
        <taxon>Trichinella</taxon>
    </lineage>
</organism>
<dbReference type="FunFam" id="1.10.230.10:FF:000001">
    <property type="entry name" value="Citrate synthase"/>
    <property type="match status" value="1"/>
</dbReference>
<dbReference type="InterPro" id="IPR002020">
    <property type="entry name" value="Citrate_synthase"/>
</dbReference>
<dbReference type="InterPro" id="IPR016142">
    <property type="entry name" value="Citrate_synth-like_lrg_a-sub"/>
</dbReference>
<dbReference type="InterPro" id="IPR019810">
    <property type="entry name" value="Citrate_synthase_AS"/>
</dbReference>
<evidence type="ECO:0000256" key="4">
    <source>
        <dbReference type="ARBA" id="ARBA00011738"/>
    </source>
</evidence>